<feature type="compositionally biased region" description="Basic and acidic residues" evidence="1">
    <location>
        <begin position="41"/>
        <end position="53"/>
    </location>
</feature>
<accession>A0ABM4BC74</accession>
<sequence>MGRRNVVKVDYSKFDSANGNSDEDDDFQEGTPPQKTKAKKLQRDLKKSEALKETKRKTRTSNADLLYQNDIITAIKVSVGEKTDKNKNTTKRKKTYVISDEEDDIPDTLPVEEKLKKSKKEEEKDEDEEKDNDEKDTNEEEEKDDILTTSGNLVVSRLQDVKVELEENNDLMSTKQDLNRKSKKVTGKSLNDLQPKKETSVKPSVPVTNSSCSYTDKVQISGRLRIGLSRNLRVTKPLHPGVNPNV</sequence>
<feature type="region of interest" description="Disordered" evidence="1">
    <location>
        <begin position="77"/>
        <end position="151"/>
    </location>
</feature>
<evidence type="ECO:0000313" key="3">
    <source>
        <dbReference type="RefSeq" id="XP_065646545.1"/>
    </source>
</evidence>
<feature type="compositionally biased region" description="Basic and acidic residues" evidence="1">
    <location>
        <begin position="111"/>
        <end position="122"/>
    </location>
</feature>
<gene>
    <name evidence="3" type="primary">LOC100213193</name>
</gene>
<dbReference type="Proteomes" id="UP001652625">
    <property type="component" value="Chromosome 02"/>
</dbReference>
<feature type="compositionally biased region" description="Acidic residues" evidence="1">
    <location>
        <begin position="123"/>
        <end position="144"/>
    </location>
</feature>
<protein>
    <submittedName>
        <fullName evidence="3">Uncharacterized protein LOC100213193 isoform X2</fullName>
    </submittedName>
</protein>
<dbReference type="RefSeq" id="XP_065646545.1">
    <property type="nucleotide sequence ID" value="XM_065790473.1"/>
</dbReference>
<keyword evidence="2" id="KW-1185">Reference proteome</keyword>
<reference evidence="2" key="1">
    <citation type="submission" date="2025-05" db="UniProtKB">
        <authorList>
            <consortium name="RefSeq"/>
        </authorList>
    </citation>
    <scope>NUCLEOTIDE SEQUENCE [LARGE SCALE GENOMIC DNA]</scope>
</reference>
<feature type="region of interest" description="Disordered" evidence="1">
    <location>
        <begin position="165"/>
        <end position="212"/>
    </location>
</feature>
<organism evidence="2 3">
    <name type="scientific">Hydra vulgaris</name>
    <name type="common">Hydra</name>
    <name type="synonym">Hydra attenuata</name>
    <dbReference type="NCBI Taxonomy" id="6087"/>
    <lineage>
        <taxon>Eukaryota</taxon>
        <taxon>Metazoa</taxon>
        <taxon>Cnidaria</taxon>
        <taxon>Hydrozoa</taxon>
        <taxon>Hydroidolina</taxon>
        <taxon>Anthoathecata</taxon>
        <taxon>Aplanulata</taxon>
        <taxon>Hydridae</taxon>
        <taxon>Hydra</taxon>
    </lineage>
</organism>
<proteinExistence type="predicted"/>
<name>A0ABM4BC74_HYDVU</name>
<feature type="region of interest" description="Disordered" evidence="1">
    <location>
        <begin position="1"/>
        <end position="65"/>
    </location>
</feature>
<evidence type="ECO:0000256" key="1">
    <source>
        <dbReference type="SAM" id="MobiDB-lite"/>
    </source>
</evidence>
<dbReference type="GeneID" id="100213193"/>
<reference evidence="3" key="2">
    <citation type="submission" date="2025-08" db="UniProtKB">
        <authorList>
            <consortium name="RefSeq"/>
        </authorList>
    </citation>
    <scope>IDENTIFICATION</scope>
</reference>
<evidence type="ECO:0000313" key="2">
    <source>
        <dbReference type="Proteomes" id="UP001652625"/>
    </source>
</evidence>